<protein>
    <submittedName>
        <fullName evidence="2">Uncharacterized protein</fullName>
    </submittedName>
</protein>
<organism evidence="2 3">
    <name type="scientific">Pedobacter agri</name>
    <dbReference type="NCBI Taxonomy" id="454586"/>
    <lineage>
        <taxon>Bacteria</taxon>
        <taxon>Pseudomonadati</taxon>
        <taxon>Bacteroidota</taxon>
        <taxon>Sphingobacteriia</taxon>
        <taxon>Sphingobacteriales</taxon>
        <taxon>Sphingobacteriaceae</taxon>
        <taxon>Pedobacter</taxon>
    </lineage>
</organism>
<gene>
    <name evidence="2" type="ORF">OQZ29_08900</name>
</gene>
<proteinExistence type="predicted"/>
<feature type="transmembrane region" description="Helical" evidence="1">
    <location>
        <begin position="39"/>
        <end position="60"/>
    </location>
</feature>
<name>A0A9X3DCW7_9SPHI</name>
<dbReference type="EMBL" id="JAPJUH010000002">
    <property type="protein sequence ID" value="MCX3264860.1"/>
    <property type="molecule type" value="Genomic_DNA"/>
</dbReference>
<evidence type="ECO:0000256" key="1">
    <source>
        <dbReference type="SAM" id="Phobius"/>
    </source>
</evidence>
<comment type="caution">
    <text evidence="2">The sequence shown here is derived from an EMBL/GenBank/DDBJ whole genome shotgun (WGS) entry which is preliminary data.</text>
</comment>
<dbReference type="AlphaFoldDB" id="A0A9X3DCW7"/>
<sequence length="79" mass="8842">MKRLIGLFAVVISLAFIVVLILRLWNIEMLSLQTILRSSFTLIVLGISALLLIIIYGAFFRNSQAGFDEKKGNHAHPKS</sequence>
<dbReference type="RefSeq" id="WP_010602988.1">
    <property type="nucleotide sequence ID" value="NZ_JAPJUH010000002.1"/>
</dbReference>
<evidence type="ECO:0000313" key="2">
    <source>
        <dbReference type="EMBL" id="MCX3264860.1"/>
    </source>
</evidence>
<keyword evidence="1" id="KW-1133">Transmembrane helix</keyword>
<evidence type="ECO:0000313" key="3">
    <source>
        <dbReference type="Proteomes" id="UP001142592"/>
    </source>
</evidence>
<keyword evidence="1" id="KW-0472">Membrane</keyword>
<keyword evidence="1" id="KW-0812">Transmembrane</keyword>
<reference evidence="2" key="1">
    <citation type="submission" date="2022-11" db="EMBL/GenBank/DDBJ databases">
        <authorList>
            <person name="Graham C."/>
            <person name="Newman J.D."/>
        </authorList>
    </citation>
    <scope>NUCLEOTIDE SEQUENCE</scope>
    <source>
        <strain evidence="2">DSM 19486</strain>
    </source>
</reference>
<dbReference type="Proteomes" id="UP001142592">
    <property type="component" value="Unassembled WGS sequence"/>
</dbReference>
<feature type="transmembrane region" description="Helical" evidence="1">
    <location>
        <begin position="7"/>
        <end position="27"/>
    </location>
</feature>
<keyword evidence="3" id="KW-1185">Reference proteome</keyword>
<accession>A0A9X3DCW7</accession>